<dbReference type="Proteomes" id="UP000005239">
    <property type="component" value="Unassembled WGS sequence"/>
</dbReference>
<organism evidence="1 2">
    <name type="scientific">Pristionchus pacificus</name>
    <name type="common">Parasitic nematode worm</name>
    <dbReference type="NCBI Taxonomy" id="54126"/>
    <lineage>
        <taxon>Eukaryota</taxon>
        <taxon>Metazoa</taxon>
        <taxon>Ecdysozoa</taxon>
        <taxon>Nematoda</taxon>
        <taxon>Chromadorea</taxon>
        <taxon>Rhabditida</taxon>
        <taxon>Rhabditina</taxon>
        <taxon>Diplogasteromorpha</taxon>
        <taxon>Diplogasteroidea</taxon>
        <taxon>Neodiplogasteridae</taxon>
        <taxon>Pristionchus</taxon>
    </lineage>
</organism>
<reference evidence="2" key="1">
    <citation type="journal article" date="2008" name="Nat. Genet.">
        <title>The Pristionchus pacificus genome provides a unique perspective on nematode lifestyle and parasitism.</title>
        <authorList>
            <person name="Dieterich C."/>
            <person name="Clifton S.W."/>
            <person name="Schuster L.N."/>
            <person name="Chinwalla A."/>
            <person name="Delehaunty K."/>
            <person name="Dinkelacker I."/>
            <person name="Fulton L."/>
            <person name="Fulton R."/>
            <person name="Godfrey J."/>
            <person name="Minx P."/>
            <person name="Mitreva M."/>
            <person name="Roeseler W."/>
            <person name="Tian H."/>
            <person name="Witte H."/>
            <person name="Yang S.P."/>
            <person name="Wilson R.K."/>
            <person name="Sommer R.J."/>
        </authorList>
    </citation>
    <scope>NUCLEOTIDE SEQUENCE [LARGE SCALE GENOMIC DNA]</scope>
    <source>
        <strain evidence="2">PS312</strain>
    </source>
</reference>
<sequence>MRLSFPSFVFLLSSLTIVSTRVSIDRSEVLDDVDLREVDTAEFRCRTGCRVYSPTEYDNIFIVGSDGAKYGSLLDLENWTVGEYCQLPAAGEYHQHNEGLPMPRFVFYAVELDAPNFLTPVYYVGSLSMTVDSSKGRVATVLSESDAVRFAFEGGSRCELVRWNFDAPAYKRLSGTLYVTTMCNDLILY</sequence>
<dbReference type="AlphaFoldDB" id="A0A2A6CPG2"/>
<gene>
    <name evidence="1" type="primary">WBGene00284068</name>
</gene>
<evidence type="ECO:0000313" key="1">
    <source>
        <dbReference type="EnsemblMetazoa" id="PPA45699.1"/>
    </source>
</evidence>
<name>A0A2A6CPG2_PRIPA</name>
<evidence type="ECO:0000313" key="2">
    <source>
        <dbReference type="Proteomes" id="UP000005239"/>
    </source>
</evidence>
<accession>A0A8R1ZAW3</accession>
<reference evidence="1" key="2">
    <citation type="submission" date="2022-06" db="UniProtKB">
        <authorList>
            <consortium name="EnsemblMetazoa"/>
        </authorList>
    </citation>
    <scope>IDENTIFICATION</scope>
    <source>
        <strain evidence="1">PS312</strain>
    </source>
</reference>
<accession>A0A2A6CPG2</accession>
<protein>
    <submittedName>
        <fullName evidence="1">Uncharacterized protein</fullName>
    </submittedName>
</protein>
<dbReference type="EnsemblMetazoa" id="PPA45699.1">
    <property type="protein sequence ID" value="PPA45699.1"/>
    <property type="gene ID" value="WBGene00284068"/>
</dbReference>
<keyword evidence="2" id="KW-1185">Reference proteome</keyword>
<proteinExistence type="predicted"/>